<accession>A0A2C5X477</accession>
<feature type="coiled-coil region" evidence="1">
    <location>
        <begin position="105"/>
        <end position="132"/>
    </location>
</feature>
<dbReference type="InterPro" id="IPR013950">
    <property type="entry name" value="Mis14/Nsl1"/>
</dbReference>
<protein>
    <recommendedName>
        <fullName evidence="4">Kinetochore protein mis14</fullName>
    </recommendedName>
</protein>
<organism evidence="2 3">
    <name type="scientific">Ceratocystis fimbriata CBS 114723</name>
    <dbReference type="NCBI Taxonomy" id="1035309"/>
    <lineage>
        <taxon>Eukaryota</taxon>
        <taxon>Fungi</taxon>
        <taxon>Dikarya</taxon>
        <taxon>Ascomycota</taxon>
        <taxon>Pezizomycotina</taxon>
        <taxon>Sordariomycetes</taxon>
        <taxon>Hypocreomycetidae</taxon>
        <taxon>Microascales</taxon>
        <taxon>Ceratocystidaceae</taxon>
        <taxon>Ceratocystis</taxon>
    </lineage>
</organism>
<name>A0A2C5X477_9PEZI</name>
<evidence type="ECO:0000313" key="2">
    <source>
        <dbReference type="EMBL" id="PHH52790.1"/>
    </source>
</evidence>
<dbReference type="Proteomes" id="UP000222788">
    <property type="component" value="Unassembled WGS sequence"/>
</dbReference>
<dbReference type="OrthoDB" id="2135762at2759"/>
<keyword evidence="3" id="KW-1185">Reference proteome</keyword>
<dbReference type="AlphaFoldDB" id="A0A2C5X477"/>
<dbReference type="PANTHER" id="PTHR31749:SF3">
    <property type="entry name" value="KINETOCHORE-ASSOCIATED PROTEIN NSL1 HOMOLOG"/>
    <property type="match status" value="1"/>
</dbReference>
<evidence type="ECO:0008006" key="4">
    <source>
        <dbReference type="Google" id="ProtNLM"/>
    </source>
</evidence>
<keyword evidence="1" id="KW-0175">Coiled coil</keyword>
<reference evidence="2 3" key="1">
    <citation type="journal article" date="2013" name="Fungal Biol.">
        <title>Analysis of microsatellite markers in the genome of the plant pathogen Ceratocystis fimbriata.</title>
        <authorList>
            <person name="Simpson M.C."/>
            <person name="Wilken P.M."/>
            <person name="Coetzee M.P."/>
            <person name="Wingfield M.J."/>
            <person name="Wingfield B.D."/>
        </authorList>
    </citation>
    <scope>NUCLEOTIDE SEQUENCE [LARGE SCALE GENOMIC DNA]</scope>
    <source>
        <strain evidence="2 3">CBS 114723</strain>
    </source>
</reference>
<dbReference type="Pfam" id="PF08641">
    <property type="entry name" value="Mis14"/>
    <property type="match status" value="1"/>
</dbReference>
<dbReference type="PANTHER" id="PTHR31749">
    <property type="entry name" value="KINETOCHORE-ASSOCIATED PROTEIN NSL1 HOMOLOG"/>
    <property type="match status" value="1"/>
</dbReference>
<reference evidence="2 3" key="2">
    <citation type="journal article" date="2013" name="IMA Fungus">
        <title>IMA Genome-F 1: Ceratocystis fimbriata: Draft nuclear genome sequence for the plant pathogen, Ceratocystis fimbriata.</title>
        <authorList>
            <person name="Wilken P.M."/>
            <person name="Steenkamp E.T."/>
            <person name="Wingfield M.J."/>
            <person name="de Beer Z.W."/>
            <person name="Wingfield B.D."/>
        </authorList>
    </citation>
    <scope>NUCLEOTIDE SEQUENCE [LARGE SCALE GENOMIC DNA]</scope>
    <source>
        <strain evidence="2 3">CBS 114723</strain>
    </source>
</reference>
<dbReference type="GO" id="GO:0000070">
    <property type="term" value="P:mitotic sister chromatid segregation"/>
    <property type="evidence" value="ECO:0007669"/>
    <property type="project" value="InterPro"/>
</dbReference>
<sequence>MSGPVAHRKIELQSQEDLSYLLSNVRRAARERLDEAFPPVEGDDTEDELRTKIEELVNEYIQKTFTFAAPSLSINGLPVDPAPFLSGTAQNASSMPPTEAYEPFNERAHQRVLDLAREEEDLLAEIAALKHKVPQHVAGHLAEQFRVTTAADEDAARTHAEAAVRDAVARARTELTQDQTLQKGLVRQEEVEKRYGAALEALRKLTRDTPSTVAKMERARIAGEYVVTQGR</sequence>
<proteinExistence type="predicted"/>
<evidence type="ECO:0000313" key="3">
    <source>
        <dbReference type="Proteomes" id="UP000222788"/>
    </source>
</evidence>
<comment type="caution">
    <text evidence="2">The sequence shown here is derived from an EMBL/GenBank/DDBJ whole genome shotgun (WGS) entry which is preliminary data.</text>
</comment>
<dbReference type="EMBL" id="APWK03000057">
    <property type="protein sequence ID" value="PHH52790.1"/>
    <property type="molecule type" value="Genomic_DNA"/>
</dbReference>
<dbReference type="STRING" id="1035309.A0A2C5X477"/>
<gene>
    <name evidence="2" type="ORF">CFIMG_003609RAa</name>
</gene>
<evidence type="ECO:0000256" key="1">
    <source>
        <dbReference type="SAM" id="Coils"/>
    </source>
</evidence>
<dbReference type="GO" id="GO:0000444">
    <property type="term" value="C:MIS12/MIND type complex"/>
    <property type="evidence" value="ECO:0007669"/>
    <property type="project" value="TreeGrafter"/>
</dbReference>